<sequence length="417" mass="48236">MQKQDLKDLISKGNKLYERVLKREFHFDQPYSIIDLEYTRNLLSDFKMLSGELPKIEGPKSLDEILVYELSKICNNQIQNLEDEFNPSIKTPEQVISMYEVTSKDLDEIKKWLSTNKDKVIAANLRQMEAYSSSRRSEVALGSPKIRVDAEFLVLRYVDNFKKVLSEFFSDFPGVPQLLDEYIISVESDNSRSYADKVAKASYLSVAKCCYMLDGKINLIPERLISLLGHEVLGHCLNYINTDLSDLPLYIKENLNAMTSASKESVADHFESLVFEFLNGNKNAADSMGFEEDFENIYNRFKDTRILMDYWNKLSMVGYWILSNTKVDDFNKQVKELLTYSIDIKWPASFVNRHRQDWNRSTGLLLPKFVSELRYSVNPVKEMLAGVNDARKSKIEKLILVGNWTPTSLKYWISVNS</sequence>
<dbReference type="EMBL" id="MEVD01000014">
    <property type="protein sequence ID" value="OGC53459.1"/>
    <property type="molecule type" value="Genomic_DNA"/>
</dbReference>
<dbReference type="AlphaFoldDB" id="A0A1F4V8D1"/>
<organism evidence="1 2">
    <name type="scientific">candidate division WWE3 bacterium RIFCSPHIGHO2_02_FULL_38_14</name>
    <dbReference type="NCBI Taxonomy" id="1802620"/>
    <lineage>
        <taxon>Bacteria</taxon>
        <taxon>Katanobacteria</taxon>
    </lineage>
</organism>
<reference evidence="1 2" key="1">
    <citation type="journal article" date="2016" name="Nat. Commun.">
        <title>Thousands of microbial genomes shed light on interconnected biogeochemical processes in an aquifer system.</title>
        <authorList>
            <person name="Anantharaman K."/>
            <person name="Brown C.T."/>
            <person name="Hug L.A."/>
            <person name="Sharon I."/>
            <person name="Castelle C.J."/>
            <person name="Probst A.J."/>
            <person name="Thomas B.C."/>
            <person name="Singh A."/>
            <person name="Wilkins M.J."/>
            <person name="Karaoz U."/>
            <person name="Brodie E.L."/>
            <person name="Williams K.H."/>
            <person name="Hubbard S.S."/>
            <person name="Banfield J.F."/>
        </authorList>
    </citation>
    <scope>NUCLEOTIDE SEQUENCE [LARGE SCALE GENOMIC DNA]</scope>
</reference>
<gene>
    <name evidence="1" type="ORF">A3D91_00305</name>
</gene>
<name>A0A1F4V8D1_UNCKA</name>
<evidence type="ECO:0008006" key="3">
    <source>
        <dbReference type="Google" id="ProtNLM"/>
    </source>
</evidence>
<dbReference type="Proteomes" id="UP000178127">
    <property type="component" value="Unassembled WGS sequence"/>
</dbReference>
<comment type="caution">
    <text evidence="1">The sequence shown here is derived from an EMBL/GenBank/DDBJ whole genome shotgun (WGS) entry which is preliminary data.</text>
</comment>
<evidence type="ECO:0000313" key="2">
    <source>
        <dbReference type="Proteomes" id="UP000178127"/>
    </source>
</evidence>
<protein>
    <recommendedName>
        <fullName evidence="3">DUF1704 domain-containing protein</fullName>
    </recommendedName>
</protein>
<proteinExistence type="predicted"/>
<accession>A0A1F4V8D1</accession>
<dbReference type="STRING" id="1802620.A3D91_00305"/>
<evidence type="ECO:0000313" key="1">
    <source>
        <dbReference type="EMBL" id="OGC53459.1"/>
    </source>
</evidence>